<dbReference type="NCBIfam" id="TIGR00492">
    <property type="entry name" value="alr"/>
    <property type="match status" value="1"/>
</dbReference>
<evidence type="ECO:0000256" key="3">
    <source>
        <dbReference type="ARBA" id="ARBA00023235"/>
    </source>
</evidence>
<feature type="binding site" evidence="4">
    <location>
        <position position="315"/>
    </location>
    <ligand>
        <name>substrate</name>
    </ligand>
</feature>
<protein>
    <recommendedName>
        <fullName evidence="4">Alanine racemase</fullName>
        <ecNumber evidence="4">5.1.1.1</ecNumber>
    </recommendedName>
</protein>
<gene>
    <name evidence="6" type="primary">alr</name>
    <name evidence="6" type="ORF">ACFO1S_27930</name>
</gene>
<dbReference type="CDD" id="cd00430">
    <property type="entry name" value="PLPDE_III_AR"/>
    <property type="match status" value="1"/>
</dbReference>
<keyword evidence="2 4" id="KW-0663">Pyridoxal phosphate</keyword>
<dbReference type="Gene3D" id="2.40.37.10">
    <property type="entry name" value="Lyase, Ornithine Decarboxylase, Chain A, domain 1"/>
    <property type="match status" value="1"/>
</dbReference>
<comment type="catalytic activity">
    <reaction evidence="4">
        <text>L-alanine = D-alanine</text>
        <dbReference type="Rhea" id="RHEA:20249"/>
        <dbReference type="ChEBI" id="CHEBI:57416"/>
        <dbReference type="ChEBI" id="CHEBI:57972"/>
        <dbReference type="EC" id="5.1.1.1"/>
    </reaction>
</comment>
<feature type="modified residue" description="N6-(pyridoxal phosphate)lysine" evidence="4">
    <location>
        <position position="41"/>
    </location>
</feature>
<dbReference type="GO" id="GO:0008784">
    <property type="term" value="F:alanine racemase activity"/>
    <property type="evidence" value="ECO:0007669"/>
    <property type="project" value="UniProtKB-EC"/>
</dbReference>
<dbReference type="PANTHER" id="PTHR30511:SF0">
    <property type="entry name" value="ALANINE RACEMASE, CATABOLIC-RELATED"/>
    <property type="match status" value="1"/>
</dbReference>
<comment type="pathway">
    <text evidence="4">Amino-acid biosynthesis; D-alanine biosynthesis; D-alanine from L-alanine: step 1/1.</text>
</comment>
<dbReference type="InterPro" id="IPR029066">
    <property type="entry name" value="PLP-binding_barrel"/>
</dbReference>
<dbReference type="Proteomes" id="UP001595755">
    <property type="component" value="Unassembled WGS sequence"/>
</dbReference>
<organism evidence="6 7">
    <name type="scientific">Cohnella boryungensis</name>
    <dbReference type="NCBI Taxonomy" id="768479"/>
    <lineage>
        <taxon>Bacteria</taxon>
        <taxon>Bacillati</taxon>
        <taxon>Bacillota</taxon>
        <taxon>Bacilli</taxon>
        <taxon>Bacillales</taxon>
        <taxon>Paenibacillaceae</taxon>
        <taxon>Cohnella</taxon>
    </lineage>
</organism>
<feature type="active site" description="Proton acceptor; specific for D-alanine" evidence="4">
    <location>
        <position position="41"/>
    </location>
</feature>
<comment type="cofactor">
    <cofactor evidence="1 4">
        <name>pyridoxal 5'-phosphate</name>
        <dbReference type="ChEBI" id="CHEBI:597326"/>
    </cofactor>
</comment>
<dbReference type="SUPFAM" id="SSF50621">
    <property type="entry name" value="Alanine racemase C-terminal domain-like"/>
    <property type="match status" value="1"/>
</dbReference>
<comment type="similarity">
    <text evidence="4">Belongs to the alanine racemase family.</text>
</comment>
<evidence type="ECO:0000256" key="1">
    <source>
        <dbReference type="ARBA" id="ARBA00001933"/>
    </source>
</evidence>
<name>A0ABV8SJR9_9BACL</name>
<dbReference type="EC" id="5.1.1.1" evidence="4"/>
<dbReference type="SUPFAM" id="SSF51419">
    <property type="entry name" value="PLP-binding barrel"/>
    <property type="match status" value="1"/>
</dbReference>
<dbReference type="Pfam" id="PF01168">
    <property type="entry name" value="Ala_racemase_N"/>
    <property type="match status" value="1"/>
</dbReference>
<evidence type="ECO:0000256" key="2">
    <source>
        <dbReference type="ARBA" id="ARBA00022898"/>
    </source>
</evidence>
<feature type="domain" description="Alanine racemase C-terminal" evidence="5">
    <location>
        <begin position="247"/>
        <end position="372"/>
    </location>
</feature>
<keyword evidence="3 4" id="KW-0413">Isomerase</keyword>
<evidence type="ECO:0000313" key="7">
    <source>
        <dbReference type="Proteomes" id="UP001595755"/>
    </source>
</evidence>
<feature type="binding site" evidence="4">
    <location>
        <position position="140"/>
    </location>
    <ligand>
        <name>substrate</name>
    </ligand>
</feature>
<dbReference type="HAMAP" id="MF_01201">
    <property type="entry name" value="Ala_racemase"/>
    <property type="match status" value="1"/>
</dbReference>
<dbReference type="PRINTS" id="PR00992">
    <property type="entry name" value="ALARACEMASE"/>
</dbReference>
<dbReference type="InterPro" id="IPR000821">
    <property type="entry name" value="Ala_racemase"/>
</dbReference>
<evidence type="ECO:0000256" key="4">
    <source>
        <dbReference type="HAMAP-Rule" id="MF_01201"/>
    </source>
</evidence>
<dbReference type="InterPro" id="IPR020622">
    <property type="entry name" value="Ala_racemase_pyridoxalP-BS"/>
</dbReference>
<dbReference type="PANTHER" id="PTHR30511">
    <property type="entry name" value="ALANINE RACEMASE"/>
    <property type="match status" value="1"/>
</dbReference>
<dbReference type="PROSITE" id="PS00395">
    <property type="entry name" value="ALANINE_RACEMASE"/>
    <property type="match status" value="1"/>
</dbReference>
<feature type="active site" description="Proton acceptor; specific for L-alanine" evidence="4">
    <location>
        <position position="268"/>
    </location>
</feature>
<comment type="function">
    <text evidence="4">Catalyzes the interconversion of L-alanine and D-alanine. May also act on other amino acids.</text>
</comment>
<sequence length="387" mass="42853">MTFPSIRRDTRAEIDLGCIRNNVRQIRSRLPQTTALMAVVKANGYGHGATETAREAIRSGADSLAVAYLDEGIDLRRQGIAVPILILTPIEPRLASLAVRHRLELTVGSADWFERLAACPGFSFKQPLCVHVKLDTGLGRIGIRERSEWERLLPWLRLSSVRVEGVFTHFATAGDPDDGFMRKQAEQFRAMKDWIVNSGIEAGRYHCSNSAAALRYPDVQTDMARIGAALYGLAPRSVAPELRLKPALSLRSRLIHVKKIGRGDRIGYADGYVAREEEWIGTVPIGYADGWSQMMNRTALLAEGEHVPITGKIGMDQLMVRLPREMKVGTTVTLIGRDGGAHISCAELGADLGVAPQEISSSLTSRVQRIYKSQQEDERRRWPVAMC</sequence>
<dbReference type="InterPro" id="IPR011079">
    <property type="entry name" value="Ala_racemase_C"/>
</dbReference>
<dbReference type="Pfam" id="PF00842">
    <property type="entry name" value="Ala_racemase_C"/>
    <property type="match status" value="1"/>
</dbReference>
<dbReference type="Gene3D" id="3.20.20.10">
    <property type="entry name" value="Alanine racemase"/>
    <property type="match status" value="1"/>
</dbReference>
<dbReference type="InterPro" id="IPR001608">
    <property type="entry name" value="Ala_racemase_N"/>
</dbReference>
<reference evidence="7" key="1">
    <citation type="journal article" date="2019" name="Int. J. Syst. Evol. Microbiol.">
        <title>The Global Catalogue of Microorganisms (GCM) 10K type strain sequencing project: providing services to taxonomists for standard genome sequencing and annotation.</title>
        <authorList>
            <consortium name="The Broad Institute Genomics Platform"/>
            <consortium name="The Broad Institute Genome Sequencing Center for Infectious Disease"/>
            <person name="Wu L."/>
            <person name="Ma J."/>
        </authorList>
    </citation>
    <scope>NUCLEOTIDE SEQUENCE [LARGE SCALE GENOMIC DNA]</scope>
    <source>
        <strain evidence="7">CGMCC 4.1641</strain>
    </source>
</reference>
<keyword evidence="7" id="KW-1185">Reference proteome</keyword>
<evidence type="ECO:0000259" key="5">
    <source>
        <dbReference type="SMART" id="SM01005"/>
    </source>
</evidence>
<dbReference type="RefSeq" id="WP_378127982.1">
    <property type="nucleotide sequence ID" value="NZ_JBHSED010000074.1"/>
</dbReference>
<evidence type="ECO:0000313" key="6">
    <source>
        <dbReference type="EMBL" id="MFC4307260.1"/>
    </source>
</evidence>
<comment type="caution">
    <text evidence="6">The sequence shown here is derived from an EMBL/GenBank/DDBJ whole genome shotgun (WGS) entry which is preliminary data.</text>
</comment>
<dbReference type="EMBL" id="JBHSED010000074">
    <property type="protein sequence ID" value="MFC4307260.1"/>
    <property type="molecule type" value="Genomic_DNA"/>
</dbReference>
<accession>A0ABV8SJR9</accession>
<dbReference type="SMART" id="SM01005">
    <property type="entry name" value="Ala_racemase_C"/>
    <property type="match status" value="1"/>
</dbReference>
<proteinExistence type="inferred from homology"/>
<dbReference type="InterPro" id="IPR009006">
    <property type="entry name" value="Ala_racemase/Decarboxylase_C"/>
</dbReference>